<dbReference type="OrthoDB" id="18141at2"/>
<evidence type="ECO:0000313" key="3">
    <source>
        <dbReference type="Proteomes" id="UP000002193"/>
    </source>
</evidence>
<dbReference type="KEGG" id="cca:CCA_00250"/>
<feature type="region of interest" description="Disordered" evidence="1">
    <location>
        <begin position="143"/>
        <end position="162"/>
    </location>
</feature>
<evidence type="ECO:0000313" key="2">
    <source>
        <dbReference type="EMBL" id="AAP05001.1"/>
    </source>
</evidence>
<evidence type="ECO:0000256" key="1">
    <source>
        <dbReference type="SAM" id="MobiDB-lite"/>
    </source>
</evidence>
<reference evidence="2 3" key="1">
    <citation type="journal article" date="2003" name="Nucleic Acids Res.">
        <title>Genome sequence of Chlamydophila caviae (Chlamydia psittaci GPIC): examining the role of niche-specific genes in the evolution of the Chlamydiaceae.</title>
        <authorList>
            <person name="Read T.D."/>
            <person name="Myers G.S.A."/>
            <person name="Brunham R.C."/>
            <person name="Nelson W.C."/>
            <person name="Paulsen I.T."/>
            <person name="Heidelberg J.F."/>
            <person name="Holtzapple E.K."/>
            <person name="Khouri H.M."/>
            <person name="Federova N.B."/>
            <person name="Carty H.A."/>
            <person name="Umayam L.A."/>
            <person name="Haft D.H."/>
            <person name="Peterson J.D."/>
            <person name="Beanan M.J."/>
            <person name="White O."/>
            <person name="Salzberg S.L."/>
            <person name="Hsia R.-C."/>
            <person name="McClarty G."/>
            <person name="Rank R.G."/>
            <person name="Bavoil P.M."/>
            <person name="Fraser C.M."/>
        </authorList>
    </citation>
    <scope>NUCLEOTIDE SEQUENCE [LARGE SCALE GENOMIC DNA]</scope>
    <source>
        <strain evidence="3">ATCC VR-813 / DSM 19441 / 03DC25 / GPIC</strain>
    </source>
</reference>
<dbReference type="HOGENOM" id="CLU_095610_0_0_0"/>
<dbReference type="EMBL" id="AE015925">
    <property type="protein sequence ID" value="AAP05001.1"/>
    <property type="molecule type" value="Genomic_DNA"/>
</dbReference>
<dbReference type="AlphaFoldDB" id="Q824A3"/>
<organism evidence="2 3">
    <name type="scientific">Chlamydia caviae (strain ATCC VR-813 / DSM 19441 / 03DC25 / GPIC)</name>
    <name type="common">Chlamydophila caviae</name>
    <dbReference type="NCBI Taxonomy" id="227941"/>
    <lineage>
        <taxon>Bacteria</taxon>
        <taxon>Pseudomonadati</taxon>
        <taxon>Chlamydiota</taxon>
        <taxon>Chlamydiia</taxon>
        <taxon>Chlamydiales</taxon>
        <taxon>Chlamydiaceae</taxon>
        <taxon>Chlamydia/Chlamydophila group</taxon>
        <taxon>Chlamydia</taxon>
    </lineage>
</organism>
<proteinExistence type="predicted"/>
<protein>
    <submittedName>
        <fullName evidence="2">Uncharacterized protein</fullName>
    </submittedName>
</protein>
<feature type="compositionally biased region" description="Basic and acidic residues" evidence="1">
    <location>
        <begin position="255"/>
        <end position="267"/>
    </location>
</feature>
<feature type="compositionally biased region" description="Basic residues" evidence="1">
    <location>
        <begin position="35"/>
        <end position="46"/>
    </location>
</feature>
<accession>Q824A3</accession>
<name>Q824A3_CHLCV</name>
<gene>
    <name evidence="2" type="ordered locus">CCA_00250</name>
</gene>
<feature type="compositionally biased region" description="Basic residues" evidence="1">
    <location>
        <begin position="213"/>
        <end position="225"/>
    </location>
</feature>
<dbReference type="STRING" id="227941.CCA_00250"/>
<dbReference type="Proteomes" id="UP000002193">
    <property type="component" value="Chromosome"/>
</dbReference>
<feature type="compositionally biased region" description="Basic and acidic residues" evidence="1">
    <location>
        <begin position="279"/>
        <end position="296"/>
    </location>
</feature>
<feature type="compositionally biased region" description="Basic and acidic residues" evidence="1">
    <location>
        <begin position="17"/>
        <end position="26"/>
    </location>
</feature>
<dbReference type="RefSeq" id="WP_011006219.1">
    <property type="nucleotide sequence ID" value="NC_003361.3"/>
</dbReference>
<sequence length="296" mass="31359">MNPINPYRSFSTGSSHVPKDNKEDPLRGVGEGSKFTRRGAVRKKGVRGASGYLESRVGKAGDKKAQAAAAKMSGFGKAIKETGEKAAAAVRGAVGGVKEKIIKTAKDLKGKFQEKVDGKKEKSAPEQMKALAKEAKEKVEKLVSLGKRGSTGESSEGPVFKIPRPEINLEGASTFSPDLGAIVGRKPVKIPRAKVPTGKGGSKVGKLAAGLKRSARSGGIRRKGPKFGPDLTKVSPEKFIFPRAKVGGDGTTKTEAPRKSERLEGKKNKGILKQPGKPKTGDKGVRWADQENKPLE</sequence>
<keyword evidence="3" id="KW-1185">Reference proteome</keyword>
<feature type="region of interest" description="Disordered" evidence="1">
    <location>
        <begin position="1"/>
        <end position="48"/>
    </location>
</feature>
<feature type="region of interest" description="Disordered" evidence="1">
    <location>
        <begin position="191"/>
        <end position="296"/>
    </location>
</feature>